<sequence>MRALVRRAAGDVAGKTVAAQVRQAARHLGYPPESWRVREAWYGRAGGWSAAAVDDLRQRFAAWREREQPAGIPTEPSTLAQRVGEVRRLLTELERQVAGLEAEVASGRMTGGSFSDA</sequence>
<evidence type="ECO:0000313" key="3">
    <source>
        <dbReference type="Proteomes" id="UP000290759"/>
    </source>
</evidence>
<proteinExistence type="predicted"/>
<protein>
    <submittedName>
        <fullName evidence="2">Uncharacterized protein</fullName>
    </submittedName>
</protein>
<comment type="caution">
    <text evidence="2">The sequence shown here is derived from an EMBL/GenBank/DDBJ whole genome shotgun (WGS) entry which is preliminary data.</text>
</comment>
<gene>
    <name evidence="2" type="ORF">D3273_04090</name>
</gene>
<name>A0A4Q2UD08_9HYPH</name>
<dbReference type="Proteomes" id="UP000290759">
    <property type="component" value="Unassembled WGS sequence"/>
</dbReference>
<keyword evidence="1" id="KW-0175">Coiled coil</keyword>
<dbReference type="OrthoDB" id="9801008at2"/>
<dbReference type="RefSeq" id="WP_129223796.1">
    <property type="nucleotide sequence ID" value="NZ_QYBB01000003.1"/>
</dbReference>
<reference evidence="2 3" key="1">
    <citation type="submission" date="2018-12" db="EMBL/GenBank/DDBJ databases">
        <authorList>
            <person name="Grouzdev D.S."/>
            <person name="Krutkina M.S."/>
        </authorList>
    </citation>
    <scope>NUCLEOTIDE SEQUENCE [LARGE SCALE GENOMIC DNA]</scope>
    <source>
        <strain evidence="2 3">RmlP026</strain>
    </source>
</reference>
<evidence type="ECO:0000313" key="2">
    <source>
        <dbReference type="EMBL" id="RYC33067.1"/>
    </source>
</evidence>
<keyword evidence="3" id="KW-1185">Reference proteome</keyword>
<accession>A0A4Q2UD08</accession>
<organism evidence="2 3">
    <name type="scientific">Lichenibacterium minor</name>
    <dbReference type="NCBI Taxonomy" id="2316528"/>
    <lineage>
        <taxon>Bacteria</taxon>
        <taxon>Pseudomonadati</taxon>
        <taxon>Pseudomonadota</taxon>
        <taxon>Alphaproteobacteria</taxon>
        <taxon>Hyphomicrobiales</taxon>
        <taxon>Lichenihabitantaceae</taxon>
        <taxon>Lichenibacterium</taxon>
    </lineage>
</organism>
<dbReference type="EMBL" id="QYBB01000003">
    <property type="protein sequence ID" value="RYC33067.1"/>
    <property type="molecule type" value="Genomic_DNA"/>
</dbReference>
<evidence type="ECO:0000256" key="1">
    <source>
        <dbReference type="SAM" id="Coils"/>
    </source>
</evidence>
<reference evidence="2 3" key="2">
    <citation type="submission" date="2019-02" db="EMBL/GenBank/DDBJ databases">
        <title>'Lichenibacterium ramalinii' gen. nov. sp. nov., 'Lichenibacterium minor' gen. nov. sp. nov.</title>
        <authorList>
            <person name="Pankratov T."/>
        </authorList>
    </citation>
    <scope>NUCLEOTIDE SEQUENCE [LARGE SCALE GENOMIC DNA]</scope>
    <source>
        <strain evidence="2 3">RmlP026</strain>
    </source>
</reference>
<dbReference type="AlphaFoldDB" id="A0A4Q2UD08"/>
<feature type="coiled-coil region" evidence="1">
    <location>
        <begin position="83"/>
        <end position="110"/>
    </location>
</feature>